<dbReference type="EnsemblPlants" id="OMERI06G06560.1">
    <property type="protein sequence ID" value="OMERI06G06560.1"/>
    <property type="gene ID" value="OMERI06G06560"/>
</dbReference>
<keyword evidence="3" id="KW-1185">Reference proteome</keyword>
<feature type="signal peptide" evidence="1">
    <location>
        <begin position="1"/>
        <end position="29"/>
    </location>
</feature>
<protein>
    <submittedName>
        <fullName evidence="2">Uncharacterized protein</fullName>
    </submittedName>
</protein>
<reference evidence="2" key="1">
    <citation type="submission" date="2015-04" db="UniProtKB">
        <authorList>
            <consortium name="EnsemblPlants"/>
        </authorList>
    </citation>
    <scope>IDENTIFICATION</scope>
</reference>
<organism evidence="2">
    <name type="scientific">Oryza meridionalis</name>
    <dbReference type="NCBI Taxonomy" id="40149"/>
    <lineage>
        <taxon>Eukaryota</taxon>
        <taxon>Viridiplantae</taxon>
        <taxon>Streptophyta</taxon>
        <taxon>Embryophyta</taxon>
        <taxon>Tracheophyta</taxon>
        <taxon>Spermatophyta</taxon>
        <taxon>Magnoliopsida</taxon>
        <taxon>Liliopsida</taxon>
        <taxon>Poales</taxon>
        <taxon>Poaceae</taxon>
        <taxon>BOP clade</taxon>
        <taxon>Oryzoideae</taxon>
        <taxon>Oryzeae</taxon>
        <taxon>Oryzinae</taxon>
        <taxon>Oryza</taxon>
    </lineage>
</organism>
<keyword evidence="1" id="KW-0732">Signal</keyword>
<name>A0A0E0DY23_9ORYZ</name>
<dbReference type="Proteomes" id="UP000008021">
    <property type="component" value="Chromosome 6"/>
</dbReference>
<reference evidence="2" key="2">
    <citation type="submission" date="2018-05" db="EMBL/GenBank/DDBJ databases">
        <title>OmerRS3 (Oryza meridionalis Reference Sequence Version 3).</title>
        <authorList>
            <person name="Zhang J."/>
            <person name="Kudrna D."/>
            <person name="Lee S."/>
            <person name="Talag J."/>
            <person name="Welchert J."/>
            <person name="Wing R.A."/>
        </authorList>
    </citation>
    <scope>NUCLEOTIDE SEQUENCE [LARGE SCALE GENOMIC DNA]</scope>
    <source>
        <strain evidence="2">cv. OR44</strain>
    </source>
</reference>
<dbReference type="AlphaFoldDB" id="A0A0E0DY23"/>
<proteinExistence type="predicted"/>
<feature type="chain" id="PRO_5002357547" evidence="1">
    <location>
        <begin position="30"/>
        <end position="86"/>
    </location>
</feature>
<sequence length="86" mass="8896">MDCPCVILINVAAKLVATLLPLLFNPAASVVETLGYAGEKETGKELTGVGEEGLTGASSIKLQVVVVRAGRGKERDGEGDPKCKRG</sequence>
<accession>A0A0E0DY23</accession>
<evidence type="ECO:0000313" key="3">
    <source>
        <dbReference type="Proteomes" id="UP000008021"/>
    </source>
</evidence>
<dbReference type="Gramene" id="OMERI06G06560.1">
    <property type="protein sequence ID" value="OMERI06G06560.1"/>
    <property type="gene ID" value="OMERI06G06560"/>
</dbReference>
<dbReference type="HOGENOM" id="CLU_2501750_0_0_1"/>
<evidence type="ECO:0000313" key="2">
    <source>
        <dbReference type="EnsemblPlants" id="OMERI06G06560.1"/>
    </source>
</evidence>
<evidence type="ECO:0000256" key="1">
    <source>
        <dbReference type="SAM" id="SignalP"/>
    </source>
</evidence>